<dbReference type="GO" id="GO:0005730">
    <property type="term" value="C:nucleolus"/>
    <property type="evidence" value="ECO:0007669"/>
    <property type="project" value="TreeGrafter"/>
</dbReference>
<keyword evidence="2" id="KW-0539">Nucleus</keyword>
<dbReference type="Pfam" id="PF02847">
    <property type="entry name" value="MA3"/>
    <property type="match status" value="1"/>
</dbReference>
<evidence type="ECO:0000256" key="2">
    <source>
        <dbReference type="ARBA" id="ARBA00023242"/>
    </source>
</evidence>
<name>A0A5E4Q9Z0_9NEOP</name>
<dbReference type="PROSITE" id="PS51366">
    <property type="entry name" value="MI"/>
    <property type="match status" value="1"/>
</dbReference>
<protein>
    <recommendedName>
        <fullName evidence="3">MI domain-containing protein</fullName>
    </recommendedName>
</protein>
<dbReference type="GO" id="GO:0042274">
    <property type="term" value="P:ribosomal small subunit biogenesis"/>
    <property type="evidence" value="ECO:0007669"/>
    <property type="project" value="TreeGrafter"/>
</dbReference>
<dbReference type="PANTHER" id="PTHR18034">
    <property type="entry name" value="CELL CYCLE CONTROL PROTEIN CWF22-RELATED"/>
    <property type="match status" value="1"/>
</dbReference>
<accession>A0A5E4Q9Z0</accession>
<evidence type="ECO:0000313" key="5">
    <source>
        <dbReference type="Proteomes" id="UP000324832"/>
    </source>
</evidence>
<dbReference type="Proteomes" id="UP000324832">
    <property type="component" value="Unassembled WGS sequence"/>
</dbReference>
<evidence type="ECO:0000259" key="3">
    <source>
        <dbReference type="PROSITE" id="PS51366"/>
    </source>
</evidence>
<dbReference type="InterPro" id="IPR003891">
    <property type="entry name" value="Initiation_fac_eIF4g_MI"/>
</dbReference>
<keyword evidence="5" id="KW-1185">Reference proteome</keyword>
<proteinExistence type="predicted"/>
<dbReference type="GO" id="GO:0003723">
    <property type="term" value="F:RNA binding"/>
    <property type="evidence" value="ECO:0007669"/>
    <property type="project" value="TreeGrafter"/>
</dbReference>
<sequence>MNTDDYMDAFEKLQHLGLRGQQEREIVNVLMACCLQEKKYNPYYALSIQYSVWDKIKEMDSMPKQCMNNLAQFLIHLIMEKGLPLVQCGLCAGFSSQS</sequence>
<organism evidence="4 5">
    <name type="scientific">Leptidea sinapis</name>
    <dbReference type="NCBI Taxonomy" id="189913"/>
    <lineage>
        <taxon>Eukaryota</taxon>
        <taxon>Metazoa</taxon>
        <taxon>Ecdysozoa</taxon>
        <taxon>Arthropoda</taxon>
        <taxon>Hexapoda</taxon>
        <taxon>Insecta</taxon>
        <taxon>Pterygota</taxon>
        <taxon>Neoptera</taxon>
        <taxon>Endopterygota</taxon>
        <taxon>Lepidoptera</taxon>
        <taxon>Glossata</taxon>
        <taxon>Ditrysia</taxon>
        <taxon>Papilionoidea</taxon>
        <taxon>Pieridae</taxon>
        <taxon>Dismorphiinae</taxon>
        <taxon>Leptidea</taxon>
    </lineage>
</organism>
<dbReference type="InterPro" id="IPR050781">
    <property type="entry name" value="CWC22_splicing_factor"/>
</dbReference>
<reference evidence="4 5" key="1">
    <citation type="submission" date="2017-07" db="EMBL/GenBank/DDBJ databases">
        <authorList>
            <person name="Talla V."/>
            <person name="Backstrom N."/>
        </authorList>
    </citation>
    <scope>NUCLEOTIDE SEQUENCE [LARGE SCALE GENOMIC DNA]</scope>
</reference>
<comment type="subcellular location">
    <subcellularLocation>
        <location evidence="1">Nucleus</location>
    </subcellularLocation>
</comment>
<gene>
    <name evidence="4" type="ORF">LSINAPIS_LOCUS6477</name>
</gene>
<dbReference type="EMBL" id="FZQP02002037">
    <property type="protein sequence ID" value="VVC94567.1"/>
    <property type="molecule type" value="Genomic_DNA"/>
</dbReference>
<dbReference type="AlphaFoldDB" id="A0A5E4Q9Z0"/>
<evidence type="ECO:0000313" key="4">
    <source>
        <dbReference type="EMBL" id="VVC94567.1"/>
    </source>
</evidence>
<dbReference type="PANTHER" id="PTHR18034:SF4">
    <property type="entry name" value="NUCLEOLAR MIF4G DOMAIN-CONTAINING PROTEIN 1"/>
    <property type="match status" value="1"/>
</dbReference>
<evidence type="ECO:0000256" key="1">
    <source>
        <dbReference type="ARBA" id="ARBA00004123"/>
    </source>
</evidence>
<feature type="domain" description="MI" evidence="3">
    <location>
        <begin position="1"/>
        <end position="98"/>
    </location>
</feature>